<feature type="domain" description="CAAX prenyl protease 1 N-terminal" evidence="11">
    <location>
        <begin position="66"/>
        <end position="203"/>
    </location>
</feature>
<evidence type="ECO:0000259" key="11">
    <source>
        <dbReference type="Pfam" id="PF16491"/>
    </source>
</evidence>
<evidence type="ECO:0000256" key="6">
    <source>
        <dbReference type="PIRSR" id="PIRSR627057-1"/>
    </source>
</evidence>
<organism evidence="12 13">
    <name type="scientific">Clostridium bovifaecis</name>
    <dbReference type="NCBI Taxonomy" id="2184719"/>
    <lineage>
        <taxon>Bacteria</taxon>
        <taxon>Bacillati</taxon>
        <taxon>Bacillota</taxon>
        <taxon>Clostridia</taxon>
        <taxon>Eubacteriales</taxon>
        <taxon>Clostridiaceae</taxon>
        <taxon>Clostridium</taxon>
    </lineage>
</organism>
<comment type="cofactor">
    <cofactor evidence="7 8">
        <name>Zn(2+)</name>
        <dbReference type="ChEBI" id="CHEBI:29105"/>
    </cofactor>
    <text evidence="7 8">Binds 1 zinc ion per subunit.</text>
</comment>
<keyword evidence="4 7" id="KW-0862">Zinc</keyword>
<evidence type="ECO:0000256" key="3">
    <source>
        <dbReference type="ARBA" id="ARBA00022801"/>
    </source>
</evidence>
<reference evidence="12 13" key="1">
    <citation type="submission" date="2019-12" db="EMBL/GenBank/DDBJ databases">
        <title>Genome sequenceing of Clostridium bovifaecis.</title>
        <authorList>
            <person name="Yao Y."/>
        </authorList>
    </citation>
    <scope>NUCLEOTIDE SEQUENCE [LARGE SCALE GENOMIC DNA]</scope>
    <source>
        <strain evidence="12 13">BXX</strain>
    </source>
</reference>
<feature type="binding site" evidence="7">
    <location>
        <position position="357"/>
    </location>
    <ligand>
        <name>Zn(2+)</name>
        <dbReference type="ChEBI" id="CHEBI:29105"/>
        <note>catalytic</note>
    </ligand>
</feature>
<accession>A0A6I6EZS0</accession>
<dbReference type="AlphaFoldDB" id="A0A6I6EZS0"/>
<feature type="transmembrane region" description="Helical" evidence="9">
    <location>
        <begin position="146"/>
        <end position="168"/>
    </location>
</feature>
<keyword evidence="9" id="KW-0812">Transmembrane</keyword>
<keyword evidence="13" id="KW-1185">Reference proteome</keyword>
<evidence type="ECO:0000256" key="2">
    <source>
        <dbReference type="ARBA" id="ARBA00022723"/>
    </source>
</evidence>
<keyword evidence="9" id="KW-0472">Membrane</keyword>
<feature type="transmembrane region" description="Helical" evidence="9">
    <location>
        <begin position="175"/>
        <end position="193"/>
    </location>
</feature>
<gene>
    <name evidence="12" type="ORF">GOM49_12145</name>
</gene>
<feature type="transmembrane region" description="Helical" evidence="9">
    <location>
        <begin position="7"/>
        <end position="25"/>
    </location>
</feature>
<feature type="binding site" evidence="7">
    <location>
        <position position="281"/>
    </location>
    <ligand>
        <name>Zn(2+)</name>
        <dbReference type="ChEBI" id="CHEBI:29105"/>
        <note>catalytic</note>
    </ligand>
</feature>
<dbReference type="CDD" id="cd07343">
    <property type="entry name" value="M48A_Zmpste24p_like"/>
    <property type="match status" value="1"/>
</dbReference>
<evidence type="ECO:0000313" key="12">
    <source>
        <dbReference type="EMBL" id="QGU95741.1"/>
    </source>
</evidence>
<feature type="transmembrane region" description="Helical" evidence="9">
    <location>
        <begin position="68"/>
        <end position="87"/>
    </location>
</feature>
<dbReference type="Pfam" id="PF01435">
    <property type="entry name" value="Peptidase_M48"/>
    <property type="match status" value="1"/>
</dbReference>
<dbReference type="InterPro" id="IPR032456">
    <property type="entry name" value="Peptidase_M48_N"/>
</dbReference>
<sequence length="436" mass="50308">MRRSTALRLAIVIFICINIMIIKSSNGLALRSTNFSTFLTGEEIMVESKEEKGERFYKSDRVVQGLKIVFSLGVPIVILVTGCSSKLRNVSKGIGRTTFIATGIYGLLYTVLDSAINFPLTFYGGYIQSHKFGLSHQPLSVWIKNYFLDLIIGAVGIFLILWIPYFIIRRSPKRWWLYTGIISIPISLFLFYAQPVIIDPLFNEFKTIENKTTERSLIELTQKANIKDCTILKVDKSKETTMINAYMTGVGKVRRIVLWDTALDKLSLRELRFVTAHEIGHYVLAHIKKLFIIQTVMTFIVLYIVHAAAPVIINRFKRKFKFDALNDVASFPLITLIISLCMIVITPTSNAYSCYIERQADAFAIELTRDNTAAISSFKKLSENGIVIPDPDYIYKMWKYDHPPVEERIEFFKNYRPWEQGEELRYEEYIKIKRKY</sequence>
<name>A0A6I6EZS0_9CLOT</name>
<keyword evidence="3 8" id="KW-0378">Hydrolase</keyword>
<keyword evidence="2 7" id="KW-0479">Metal-binding</keyword>
<proteinExistence type="inferred from homology"/>
<feature type="domain" description="Peptidase M48" evidence="10">
    <location>
        <begin position="210"/>
        <end position="413"/>
    </location>
</feature>
<keyword evidence="1 8" id="KW-0645">Protease</keyword>
<dbReference type="PANTHER" id="PTHR10120">
    <property type="entry name" value="CAAX PRENYL PROTEASE 1"/>
    <property type="match status" value="1"/>
</dbReference>
<dbReference type="Pfam" id="PF16491">
    <property type="entry name" value="Peptidase_M48_N"/>
    <property type="match status" value="1"/>
</dbReference>
<evidence type="ECO:0000259" key="10">
    <source>
        <dbReference type="Pfam" id="PF01435"/>
    </source>
</evidence>
<keyword evidence="9" id="KW-1133">Transmembrane helix</keyword>
<evidence type="ECO:0000256" key="8">
    <source>
        <dbReference type="RuleBase" id="RU003983"/>
    </source>
</evidence>
<keyword evidence="5 8" id="KW-0482">Metalloprotease</keyword>
<feature type="transmembrane region" description="Helical" evidence="9">
    <location>
        <begin position="99"/>
        <end position="126"/>
    </location>
</feature>
<feature type="transmembrane region" description="Helical" evidence="9">
    <location>
        <begin position="325"/>
        <end position="345"/>
    </location>
</feature>
<evidence type="ECO:0000256" key="9">
    <source>
        <dbReference type="SAM" id="Phobius"/>
    </source>
</evidence>
<feature type="binding site" evidence="7">
    <location>
        <position position="277"/>
    </location>
    <ligand>
        <name>Zn(2+)</name>
        <dbReference type="ChEBI" id="CHEBI:29105"/>
        <note>catalytic</note>
    </ligand>
</feature>
<evidence type="ECO:0000256" key="4">
    <source>
        <dbReference type="ARBA" id="ARBA00022833"/>
    </source>
</evidence>
<evidence type="ECO:0000256" key="5">
    <source>
        <dbReference type="ARBA" id="ARBA00023049"/>
    </source>
</evidence>
<feature type="transmembrane region" description="Helical" evidence="9">
    <location>
        <begin position="291"/>
        <end position="313"/>
    </location>
</feature>
<dbReference type="Gene3D" id="3.30.2010.10">
    <property type="entry name" value="Metalloproteases ('zincins'), catalytic domain"/>
    <property type="match status" value="1"/>
</dbReference>
<dbReference type="InterPro" id="IPR001915">
    <property type="entry name" value="Peptidase_M48"/>
</dbReference>
<dbReference type="GO" id="GO:0004222">
    <property type="term" value="F:metalloendopeptidase activity"/>
    <property type="evidence" value="ECO:0007669"/>
    <property type="project" value="InterPro"/>
</dbReference>
<feature type="active site" evidence="6">
    <location>
        <position position="278"/>
    </location>
</feature>
<feature type="active site" description="Proton donor" evidence="6">
    <location>
        <position position="361"/>
    </location>
</feature>
<dbReference type="EMBL" id="CP046522">
    <property type="protein sequence ID" value="QGU95741.1"/>
    <property type="molecule type" value="Genomic_DNA"/>
</dbReference>
<evidence type="ECO:0000256" key="7">
    <source>
        <dbReference type="PIRSR" id="PIRSR627057-2"/>
    </source>
</evidence>
<dbReference type="InterPro" id="IPR027057">
    <property type="entry name" value="CAXX_Prtase_1"/>
</dbReference>
<dbReference type="Proteomes" id="UP000422764">
    <property type="component" value="Chromosome"/>
</dbReference>
<comment type="similarity">
    <text evidence="8">Belongs to the peptidase M48 family.</text>
</comment>
<evidence type="ECO:0000256" key="1">
    <source>
        <dbReference type="ARBA" id="ARBA00022670"/>
    </source>
</evidence>
<protein>
    <submittedName>
        <fullName evidence="12">M48 family metalloprotease</fullName>
    </submittedName>
</protein>
<dbReference type="GO" id="GO:0071586">
    <property type="term" value="P:CAAX-box protein processing"/>
    <property type="evidence" value="ECO:0007669"/>
    <property type="project" value="InterPro"/>
</dbReference>
<dbReference type="GO" id="GO:0046872">
    <property type="term" value="F:metal ion binding"/>
    <property type="evidence" value="ECO:0007669"/>
    <property type="project" value="UniProtKB-KW"/>
</dbReference>
<evidence type="ECO:0000313" key="13">
    <source>
        <dbReference type="Proteomes" id="UP000422764"/>
    </source>
</evidence>